<dbReference type="PROSITE" id="PS50198">
    <property type="entry name" value="PPIC_PPIASE_2"/>
    <property type="match status" value="1"/>
</dbReference>
<evidence type="ECO:0000313" key="4">
    <source>
        <dbReference type="Proteomes" id="UP000319342"/>
    </source>
</evidence>
<name>A0A518D415_9BACT</name>
<dbReference type="SUPFAM" id="SSF54534">
    <property type="entry name" value="FKBP-like"/>
    <property type="match status" value="1"/>
</dbReference>
<dbReference type="PANTHER" id="PTHR47245:SF2">
    <property type="entry name" value="PEPTIDYL-PROLYL CIS-TRANS ISOMERASE HP_0175-RELATED"/>
    <property type="match status" value="1"/>
</dbReference>
<accession>A0A518D415</accession>
<dbReference type="AlphaFoldDB" id="A0A518D415"/>
<dbReference type="SUPFAM" id="SSF109998">
    <property type="entry name" value="Triger factor/SurA peptide-binding domain-like"/>
    <property type="match status" value="1"/>
</dbReference>
<dbReference type="EMBL" id="CP036290">
    <property type="protein sequence ID" value="QDU86222.1"/>
    <property type="molecule type" value="Genomic_DNA"/>
</dbReference>
<dbReference type="GO" id="GO:0003755">
    <property type="term" value="F:peptidyl-prolyl cis-trans isomerase activity"/>
    <property type="evidence" value="ECO:0007669"/>
    <property type="project" value="UniProtKB-KW"/>
</dbReference>
<sequence length="355" mass="39697">MLSALLLGLALLVQDPQQPDVPPDAVWFPEDAIILTVDEGYVTLSQFEDRLLQIGRNVTVTTEEQMIGLRREVIRQLVDELVAQSAARTLEYSAEDLDVRLRDFLRERREEAGTVGYGDELRRSGLDPLGELARQRRMLLGRQWIDRQTGDGGFGRQVVDTYVRPGTLRAEYPRYRSSSRSSEVVLRQIVVEGSQVGSVELAREYLDQLREQILSGEEDMAALAATENADEALAQAQGLLPAIQVQVVTDPALREFLLTQPEGSITPPQPIGARGASAGPLAPTIGWAIFRIERRIDGPEPPPFETVEAQEAIRRTLERANRELRTLRAYDRQSRYVLTWKHPALTAILGPEVGR</sequence>
<proteinExistence type="predicted"/>
<keyword evidence="4" id="KW-1185">Reference proteome</keyword>
<keyword evidence="1 3" id="KW-0413">Isomerase</keyword>
<dbReference type="EC" id="5.2.1.8" evidence="3"/>
<gene>
    <name evidence="3" type="primary">surA_2</name>
    <name evidence="3" type="ORF">Pla163_33720</name>
</gene>
<dbReference type="Gene3D" id="3.10.50.40">
    <property type="match status" value="1"/>
</dbReference>
<dbReference type="RefSeq" id="WP_145191054.1">
    <property type="nucleotide sequence ID" value="NZ_CP036290.1"/>
</dbReference>
<reference evidence="3 4" key="1">
    <citation type="submission" date="2019-02" db="EMBL/GenBank/DDBJ databases">
        <title>Deep-cultivation of Planctomycetes and their phenomic and genomic characterization uncovers novel biology.</title>
        <authorList>
            <person name="Wiegand S."/>
            <person name="Jogler M."/>
            <person name="Boedeker C."/>
            <person name="Pinto D."/>
            <person name="Vollmers J."/>
            <person name="Rivas-Marin E."/>
            <person name="Kohn T."/>
            <person name="Peeters S.H."/>
            <person name="Heuer A."/>
            <person name="Rast P."/>
            <person name="Oberbeckmann S."/>
            <person name="Bunk B."/>
            <person name="Jeske O."/>
            <person name="Meyerdierks A."/>
            <person name="Storesund J.E."/>
            <person name="Kallscheuer N."/>
            <person name="Luecker S."/>
            <person name="Lage O.M."/>
            <person name="Pohl T."/>
            <person name="Merkel B.J."/>
            <person name="Hornburger P."/>
            <person name="Mueller R.-W."/>
            <person name="Bruemmer F."/>
            <person name="Labrenz M."/>
            <person name="Spormann A.M."/>
            <person name="Op den Camp H."/>
            <person name="Overmann J."/>
            <person name="Amann R."/>
            <person name="Jetten M.S.M."/>
            <person name="Mascher T."/>
            <person name="Medema M.H."/>
            <person name="Devos D.P."/>
            <person name="Kaster A.-K."/>
            <person name="Ovreas L."/>
            <person name="Rohde M."/>
            <person name="Galperin M.Y."/>
            <person name="Jogler C."/>
        </authorList>
    </citation>
    <scope>NUCLEOTIDE SEQUENCE [LARGE SCALE GENOMIC DNA]</scope>
    <source>
        <strain evidence="3 4">Pla163</strain>
    </source>
</reference>
<dbReference type="InterPro" id="IPR050245">
    <property type="entry name" value="PrsA_foldase"/>
</dbReference>
<dbReference type="InterPro" id="IPR046357">
    <property type="entry name" value="PPIase_dom_sf"/>
</dbReference>
<feature type="domain" description="PpiC" evidence="2">
    <location>
        <begin position="181"/>
        <end position="294"/>
    </location>
</feature>
<evidence type="ECO:0000313" key="3">
    <source>
        <dbReference type="EMBL" id="QDU86222.1"/>
    </source>
</evidence>
<dbReference type="PANTHER" id="PTHR47245">
    <property type="entry name" value="PEPTIDYLPROLYL ISOMERASE"/>
    <property type="match status" value="1"/>
</dbReference>
<evidence type="ECO:0000256" key="1">
    <source>
        <dbReference type="PROSITE-ProRule" id="PRU00278"/>
    </source>
</evidence>
<evidence type="ECO:0000259" key="2">
    <source>
        <dbReference type="PROSITE" id="PS50198"/>
    </source>
</evidence>
<dbReference type="InterPro" id="IPR000297">
    <property type="entry name" value="PPIase_PpiC"/>
</dbReference>
<dbReference type="Proteomes" id="UP000319342">
    <property type="component" value="Chromosome"/>
</dbReference>
<dbReference type="InterPro" id="IPR027304">
    <property type="entry name" value="Trigger_fact/SurA_dom_sf"/>
</dbReference>
<organism evidence="3 4">
    <name type="scientific">Rohdeia mirabilis</name>
    <dbReference type="NCBI Taxonomy" id="2528008"/>
    <lineage>
        <taxon>Bacteria</taxon>
        <taxon>Pseudomonadati</taxon>
        <taxon>Planctomycetota</taxon>
        <taxon>Planctomycetia</taxon>
        <taxon>Planctomycetia incertae sedis</taxon>
        <taxon>Rohdeia</taxon>
    </lineage>
</organism>
<keyword evidence="1" id="KW-0697">Rotamase</keyword>
<protein>
    <submittedName>
        <fullName evidence="3">Chaperone SurA</fullName>
        <ecNumber evidence="3">5.2.1.8</ecNumber>
    </submittedName>
</protein>